<accession>A0ABX8E3N2</accession>
<evidence type="ECO:0000313" key="7">
    <source>
        <dbReference type="EMBL" id="QVM83533.1"/>
    </source>
</evidence>
<reference evidence="7 8" key="1">
    <citation type="journal article" date="2021" name="Int. J. Syst. Evol. Microbiol.">
        <title>Novosphingobium decolorationis sp. nov., an aniline blue-decolourizing bacterium isolated from East Pacific sediment.</title>
        <authorList>
            <person name="Chen X."/>
            <person name="Dong B."/>
            <person name="Chen T."/>
            <person name="Ren N."/>
            <person name="Wang J."/>
            <person name="Xu Y."/>
            <person name="Yang J."/>
            <person name="Zhu S."/>
            <person name="Chen J."/>
        </authorList>
    </citation>
    <scope>NUCLEOTIDE SEQUENCE [LARGE SCALE GENOMIC DNA]</scope>
    <source>
        <strain evidence="7 8">502str22</strain>
    </source>
</reference>
<name>A0ABX8E3N2_9SPHN</name>
<evidence type="ECO:0000256" key="4">
    <source>
        <dbReference type="ARBA" id="ARBA00022989"/>
    </source>
</evidence>
<keyword evidence="3 6" id="KW-0812">Transmembrane</keyword>
<evidence type="ECO:0000256" key="5">
    <source>
        <dbReference type="ARBA" id="ARBA00023136"/>
    </source>
</evidence>
<feature type="transmembrane region" description="Helical" evidence="6">
    <location>
        <begin position="346"/>
        <end position="365"/>
    </location>
</feature>
<dbReference type="Proteomes" id="UP000677126">
    <property type="component" value="Chromosome"/>
</dbReference>
<evidence type="ECO:0000313" key="8">
    <source>
        <dbReference type="Proteomes" id="UP000677126"/>
    </source>
</evidence>
<dbReference type="InterPro" id="IPR030922">
    <property type="entry name" value="LptF"/>
</dbReference>
<comment type="subcellular location">
    <subcellularLocation>
        <location evidence="1">Cell membrane</location>
        <topology evidence="1">Multi-pass membrane protein</topology>
    </subcellularLocation>
</comment>
<evidence type="ECO:0000256" key="3">
    <source>
        <dbReference type="ARBA" id="ARBA00022692"/>
    </source>
</evidence>
<dbReference type="NCBIfam" id="TIGR04407">
    <property type="entry name" value="LptF_YjgP"/>
    <property type="match status" value="1"/>
</dbReference>
<feature type="transmembrane region" description="Helical" evidence="6">
    <location>
        <begin position="286"/>
        <end position="306"/>
    </location>
</feature>
<organism evidence="7 8">
    <name type="scientific">Novosphingobium decolorationis</name>
    <dbReference type="NCBI Taxonomy" id="2698673"/>
    <lineage>
        <taxon>Bacteria</taxon>
        <taxon>Pseudomonadati</taxon>
        <taxon>Pseudomonadota</taxon>
        <taxon>Alphaproteobacteria</taxon>
        <taxon>Sphingomonadales</taxon>
        <taxon>Sphingomonadaceae</taxon>
        <taxon>Novosphingobium</taxon>
    </lineage>
</organism>
<feature type="transmembrane region" description="Helical" evidence="6">
    <location>
        <begin position="12"/>
        <end position="32"/>
    </location>
</feature>
<proteinExistence type="predicted"/>
<keyword evidence="4 6" id="KW-1133">Transmembrane helix</keyword>
<dbReference type="Pfam" id="PF03739">
    <property type="entry name" value="LptF_LptG"/>
    <property type="match status" value="1"/>
</dbReference>
<sequence length="412" mass="46061">MKFLNAIDRYILRLVLMPMLGIFVLAASLLVLDKMLRLFDFVATEGGPVGVVFKLLVNMLPEYASLAIPLGLMLGILLAFRKLATSSELDVMRAVGLSYTRMLRVPYMITLVLVGVNFAIVGYLQPLSRYYYEELNYELQSGALGASIKVGEFTTLEDRIALRIDASEDEGRRLMGIFARVANSKGQVLSISAREGRFMALQGSPDTIILRLENGQIIQDMPGDAPRVLSFTRHDLPIDLPAIENFRQRGGQSREYLLPELMQLGWNKDSPQTAEERASSQANFNYRMVEVVMMLLLPLLAVALAIPPKRSTSSLGLFVSIVIIVAYHKVNQYASDVAALGRIDPVIGLWGPFLVLAALILWMYYRVAYVPGGQAIGWLEKGFEMLTKRLKSLLRRRRRSHGPVLPEPQDQN</sequence>
<feature type="transmembrane region" description="Helical" evidence="6">
    <location>
        <begin position="63"/>
        <end position="84"/>
    </location>
</feature>
<dbReference type="InterPro" id="IPR005495">
    <property type="entry name" value="LptG/LptF_permease"/>
</dbReference>
<dbReference type="PANTHER" id="PTHR33529">
    <property type="entry name" value="SLR0882 PROTEIN-RELATED"/>
    <property type="match status" value="1"/>
</dbReference>
<dbReference type="RefSeq" id="WP_213503287.1">
    <property type="nucleotide sequence ID" value="NZ_CP054856.1"/>
</dbReference>
<evidence type="ECO:0000256" key="6">
    <source>
        <dbReference type="SAM" id="Phobius"/>
    </source>
</evidence>
<evidence type="ECO:0000256" key="2">
    <source>
        <dbReference type="ARBA" id="ARBA00022475"/>
    </source>
</evidence>
<feature type="transmembrane region" description="Helical" evidence="6">
    <location>
        <begin position="105"/>
        <end position="124"/>
    </location>
</feature>
<keyword evidence="5 6" id="KW-0472">Membrane</keyword>
<evidence type="ECO:0000256" key="1">
    <source>
        <dbReference type="ARBA" id="ARBA00004651"/>
    </source>
</evidence>
<gene>
    <name evidence="7" type="primary">lptF</name>
    <name evidence="7" type="ORF">HT578_07370</name>
</gene>
<keyword evidence="8" id="KW-1185">Reference proteome</keyword>
<protein>
    <submittedName>
        <fullName evidence="7">LPS export ABC transporter permease LptF</fullName>
    </submittedName>
</protein>
<dbReference type="PANTHER" id="PTHR33529:SF2">
    <property type="entry name" value="LIPOPOLYSACCHARIDE EXPORT SYSTEM PERMEASE PROTEIN LPTG"/>
    <property type="match status" value="1"/>
</dbReference>
<keyword evidence="2" id="KW-1003">Cell membrane</keyword>
<dbReference type="EMBL" id="CP054856">
    <property type="protein sequence ID" value="QVM83533.1"/>
    <property type="molecule type" value="Genomic_DNA"/>
</dbReference>